<organism evidence="8 9">
    <name type="scientific">Carnegiea gigantea</name>
    <dbReference type="NCBI Taxonomy" id="171969"/>
    <lineage>
        <taxon>Eukaryota</taxon>
        <taxon>Viridiplantae</taxon>
        <taxon>Streptophyta</taxon>
        <taxon>Embryophyta</taxon>
        <taxon>Tracheophyta</taxon>
        <taxon>Spermatophyta</taxon>
        <taxon>Magnoliopsida</taxon>
        <taxon>eudicotyledons</taxon>
        <taxon>Gunneridae</taxon>
        <taxon>Pentapetalae</taxon>
        <taxon>Caryophyllales</taxon>
        <taxon>Cactineae</taxon>
        <taxon>Cactaceae</taxon>
        <taxon>Cactoideae</taxon>
        <taxon>Echinocereeae</taxon>
        <taxon>Carnegiea</taxon>
    </lineage>
</organism>
<feature type="domain" description="Aminotransferase class I/classII large" evidence="7">
    <location>
        <begin position="50"/>
        <end position="400"/>
    </location>
</feature>
<dbReference type="Proteomes" id="UP001153076">
    <property type="component" value="Unassembled WGS sequence"/>
</dbReference>
<dbReference type="PROSITE" id="PS00105">
    <property type="entry name" value="AA_TRANSFER_CLASS_1"/>
    <property type="match status" value="1"/>
</dbReference>
<dbReference type="PIRSF" id="PIRSF000517">
    <property type="entry name" value="Tyr_transaminase"/>
    <property type="match status" value="1"/>
</dbReference>
<dbReference type="Gene3D" id="3.90.1150.10">
    <property type="entry name" value="Aspartate Aminotransferase, domain 1"/>
    <property type="match status" value="1"/>
</dbReference>
<comment type="similarity">
    <text evidence="2 4">Belongs to the class-I pyridoxal-phosphate-dependent aminotransferase family.</text>
</comment>
<feature type="compositionally biased region" description="Basic and acidic residues" evidence="6">
    <location>
        <begin position="1"/>
        <end position="18"/>
    </location>
</feature>
<feature type="region of interest" description="Disordered" evidence="6">
    <location>
        <begin position="1"/>
        <end position="25"/>
    </location>
</feature>
<accession>A0A9Q1JUS7</accession>
<dbReference type="InterPro" id="IPR015421">
    <property type="entry name" value="PyrdxlP-dep_Trfase_major"/>
</dbReference>
<dbReference type="OrthoDB" id="7042322at2759"/>
<sequence length="411" mass="45686">MEDGDMKKWRSKLGKNEETTNGGVASRGVTVREVRTLLMANLNPNDEREFLPLAHGDPSIFPSFCTSPVAVDAVLDAFRSGRFNCYAPAVGLLPARKAVAEHLSHDLPYKLSTDDVFITIGCTQAIDITLSALNRPTANVLLPRPGYPYYEARSSYIGLETRYFDLLPEREWEVDLHALETLTDSNTIAMVIINPGNPCGNVYSYHHLQKVAEMAKKLGLIVISDEVYGHLTLGSKPFVPMGVFGSIAPVITVGSISKRWLVPGWRLGWLVINDTHAILHNLGVQKQFQGALPQILEKTKGDFFLRIKEILQYDADICYEKLKNIPGISCPHKPEGAMFIMVKLNLTLLDDILDDIDFCIKLAKEENMIVLPGVTVGLKNWLRITYALEPSALQEGLARIQAFCQRHAATN</sequence>
<dbReference type="GO" id="GO:0006572">
    <property type="term" value="P:L-tyrosine catabolic process"/>
    <property type="evidence" value="ECO:0007669"/>
    <property type="project" value="TreeGrafter"/>
</dbReference>
<evidence type="ECO:0000256" key="3">
    <source>
        <dbReference type="ARBA" id="ARBA00022898"/>
    </source>
</evidence>
<dbReference type="SUPFAM" id="SSF53383">
    <property type="entry name" value="PLP-dependent transferases"/>
    <property type="match status" value="1"/>
</dbReference>
<dbReference type="GO" id="GO:0004838">
    <property type="term" value="F:L-tyrosine-2-oxoglutarate transaminase activity"/>
    <property type="evidence" value="ECO:0007669"/>
    <property type="project" value="TreeGrafter"/>
</dbReference>
<evidence type="ECO:0000256" key="4">
    <source>
        <dbReference type="PIRNR" id="PIRNR000517"/>
    </source>
</evidence>
<keyword evidence="9" id="KW-1185">Reference proteome</keyword>
<gene>
    <name evidence="8" type="ORF">Cgig2_029029</name>
</gene>
<dbReference type="AlphaFoldDB" id="A0A9Q1JUS7"/>
<keyword evidence="3 4" id="KW-0663">Pyridoxal phosphate</keyword>
<dbReference type="InterPro" id="IPR015424">
    <property type="entry name" value="PyrdxlP-dep_Trfase"/>
</dbReference>
<dbReference type="PANTHER" id="PTHR45744">
    <property type="entry name" value="TYROSINE AMINOTRANSFERASE"/>
    <property type="match status" value="1"/>
</dbReference>
<comment type="caution">
    <text evidence="8">The sequence shown here is derived from an EMBL/GenBank/DDBJ whole genome shotgun (WGS) entry which is preliminary data.</text>
</comment>
<dbReference type="PANTHER" id="PTHR45744:SF11">
    <property type="entry name" value="TYROSINE AMINOTRANSFERASE"/>
    <property type="match status" value="1"/>
</dbReference>
<dbReference type="InterPro" id="IPR004839">
    <property type="entry name" value="Aminotransferase_I/II_large"/>
</dbReference>
<evidence type="ECO:0000313" key="9">
    <source>
        <dbReference type="Proteomes" id="UP001153076"/>
    </source>
</evidence>
<evidence type="ECO:0000256" key="2">
    <source>
        <dbReference type="ARBA" id="ARBA00007441"/>
    </source>
</evidence>
<evidence type="ECO:0000259" key="7">
    <source>
        <dbReference type="Pfam" id="PF00155"/>
    </source>
</evidence>
<dbReference type="InterPro" id="IPR004838">
    <property type="entry name" value="NHTrfase_class1_PyrdxlP-BS"/>
</dbReference>
<dbReference type="Gene3D" id="3.40.640.10">
    <property type="entry name" value="Type I PLP-dependent aspartate aminotransferase-like (Major domain)"/>
    <property type="match status" value="1"/>
</dbReference>
<dbReference type="InterPro" id="IPR015422">
    <property type="entry name" value="PyrdxlP-dep_Trfase_small"/>
</dbReference>
<dbReference type="GO" id="GO:0030170">
    <property type="term" value="F:pyridoxal phosphate binding"/>
    <property type="evidence" value="ECO:0007669"/>
    <property type="project" value="InterPro"/>
</dbReference>
<proteinExistence type="inferred from homology"/>
<evidence type="ECO:0000256" key="5">
    <source>
        <dbReference type="PIRSR" id="PIRSR000517-1"/>
    </source>
</evidence>
<reference evidence="8" key="1">
    <citation type="submission" date="2022-04" db="EMBL/GenBank/DDBJ databases">
        <title>Carnegiea gigantea Genome sequencing and assembly v2.</title>
        <authorList>
            <person name="Copetti D."/>
            <person name="Sanderson M.J."/>
            <person name="Burquez A."/>
            <person name="Wojciechowski M.F."/>
        </authorList>
    </citation>
    <scope>NUCLEOTIDE SEQUENCE</scope>
    <source>
        <strain evidence="8">SGP5-SGP5p</strain>
        <tissue evidence="8">Aerial part</tissue>
    </source>
</reference>
<protein>
    <recommendedName>
        <fullName evidence="7">Aminotransferase class I/classII large domain-containing protein</fullName>
    </recommendedName>
</protein>
<dbReference type="Pfam" id="PF00155">
    <property type="entry name" value="Aminotran_1_2"/>
    <property type="match status" value="1"/>
</dbReference>
<evidence type="ECO:0000313" key="8">
    <source>
        <dbReference type="EMBL" id="KAJ8431621.1"/>
    </source>
</evidence>
<name>A0A9Q1JUS7_9CARY</name>
<dbReference type="EMBL" id="JAKOGI010000678">
    <property type="protein sequence ID" value="KAJ8431621.1"/>
    <property type="molecule type" value="Genomic_DNA"/>
</dbReference>
<evidence type="ECO:0000256" key="1">
    <source>
        <dbReference type="ARBA" id="ARBA00001933"/>
    </source>
</evidence>
<feature type="modified residue" description="N6-(pyridoxal phosphate)lysine" evidence="5">
    <location>
        <position position="258"/>
    </location>
</feature>
<evidence type="ECO:0000256" key="6">
    <source>
        <dbReference type="SAM" id="MobiDB-lite"/>
    </source>
</evidence>
<dbReference type="NCBIfam" id="TIGR01265">
    <property type="entry name" value="tyr_nico_aTase"/>
    <property type="match status" value="1"/>
</dbReference>
<comment type="cofactor">
    <cofactor evidence="1 4 5">
        <name>pyridoxal 5'-phosphate</name>
        <dbReference type="ChEBI" id="CHEBI:597326"/>
    </cofactor>
</comment>
<dbReference type="InterPro" id="IPR005958">
    <property type="entry name" value="TyrNic_aminoTrfase"/>
</dbReference>
<dbReference type="CDD" id="cd00609">
    <property type="entry name" value="AAT_like"/>
    <property type="match status" value="1"/>
</dbReference>